<organism evidence="8 9">
    <name type="scientific">Bombyx mori</name>
    <name type="common">Silk moth</name>
    <dbReference type="NCBI Taxonomy" id="7091"/>
    <lineage>
        <taxon>Eukaryota</taxon>
        <taxon>Metazoa</taxon>
        <taxon>Ecdysozoa</taxon>
        <taxon>Arthropoda</taxon>
        <taxon>Hexapoda</taxon>
        <taxon>Insecta</taxon>
        <taxon>Pterygota</taxon>
        <taxon>Neoptera</taxon>
        <taxon>Endopterygota</taxon>
        <taxon>Lepidoptera</taxon>
        <taxon>Glossata</taxon>
        <taxon>Ditrysia</taxon>
        <taxon>Bombycoidea</taxon>
        <taxon>Bombycidae</taxon>
        <taxon>Bombycinae</taxon>
        <taxon>Bombyx</taxon>
    </lineage>
</organism>
<dbReference type="GO" id="GO:0016020">
    <property type="term" value="C:membrane"/>
    <property type="evidence" value="ECO:0007669"/>
    <property type="project" value="UniProtKB-SubCell"/>
</dbReference>
<dbReference type="GO" id="GO:0022857">
    <property type="term" value="F:transmembrane transporter activity"/>
    <property type="evidence" value="ECO:0007669"/>
    <property type="project" value="InterPro"/>
</dbReference>
<feature type="transmembrane region" description="Helical" evidence="6">
    <location>
        <begin position="326"/>
        <end position="344"/>
    </location>
</feature>
<evidence type="ECO:0000256" key="1">
    <source>
        <dbReference type="ARBA" id="ARBA00004141"/>
    </source>
</evidence>
<protein>
    <recommendedName>
        <fullName evidence="7">Major facilitator superfamily (MFS) profile domain-containing protein</fullName>
    </recommendedName>
</protein>
<evidence type="ECO:0000256" key="6">
    <source>
        <dbReference type="SAM" id="Phobius"/>
    </source>
</evidence>
<feature type="transmembrane region" description="Helical" evidence="6">
    <location>
        <begin position="385"/>
        <end position="403"/>
    </location>
</feature>
<dbReference type="Pfam" id="PF00083">
    <property type="entry name" value="Sugar_tr"/>
    <property type="match status" value="1"/>
</dbReference>
<evidence type="ECO:0000256" key="4">
    <source>
        <dbReference type="ARBA" id="ARBA00023136"/>
    </source>
</evidence>
<reference evidence="9" key="1">
    <citation type="journal article" date="2008" name="Insect Biochem. Mol. Biol.">
        <title>The genome of a lepidopteran model insect, the silkworm Bombyx mori.</title>
        <authorList>
            <consortium name="International Silkworm Genome Consortium"/>
        </authorList>
    </citation>
    <scope>NUCLEOTIDE SEQUENCE [LARGE SCALE GENOMIC DNA]</scope>
    <source>
        <strain evidence="9">p50T</strain>
    </source>
</reference>
<dbReference type="AlphaFoldDB" id="A0A8R2QSX0"/>
<dbReference type="Gene3D" id="1.20.1250.20">
    <property type="entry name" value="MFS general substrate transporter like domains"/>
    <property type="match status" value="1"/>
</dbReference>
<evidence type="ECO:0000256" key="5">
    <source>
        <dbReference type="SAM" id="MobiDB-lite"/>
    </source>
</evidence>
<dbReference type="EnsemblMetazoa" id="XM_038012143.1">
    <property type="protein sequence ID" value="XP_037868071.1"/>
    <property type="gene ID" value="LOC101741602"/>
</dbReference>
<reference evidence="8" key="2">
    <citation type="submission" date="2022-06" db="UniProtKB">
        <authorList>
            <consortium name="EnsemblMetazoa"/>
        </authorList>
    </citation>
    <scope>IDENTIFICATION</scope>
    <source>
        <strain evidence="8">p50T (Dazao)</strain>
    </source>
</reference>
<feature type="transmembrane region" description="Helical" evidence="6">
    <location>
        <begin position="356"/>
        <end position="378"/>
    </location>
</feature>
<sequence>MIPNSSSDMDGTKRKSVTISEKIEDTPKQDEDKLIQAIGEFGRWHVMLTMTLSAPIRMTAVWNHLGIIFLAPKTEFICAERRNNNETIQESECYSDCTEYEYKTDFVNTIISEWDLVCDRSWLTNFNQTACMSGVLLGSIVFGFFADRFGRRPALLTACTTQLIAGFTAPFCPNYITFTLVRFFNGAAVAGALLTSFILMIETTGISKRELMNCIVSVPLSVGEMIMPMFSYYLRSWTRYSFGLALPNLVFLVLFFIVPESPKWLISVGRLEEASLIMTKIAKWNRLPTEDMMDRVKIIAFESNVDAHKNVKATYLDLIKVQEIRWKNIGCCLTWFILGLSFYGSNQYIGQTSPNVFVAIAMAGAIQIPGILLSGYLCKRFGRRHTLIFLFILCGISNALLSVPDDWYYFKLFIGSTAVSSASGAFATVYMFTTELFPTVARNMAMGASSTVSRIGSMLAPFIAGLTATGPWIPPTVFGLVPFAAAVACFCLPETRGKKLKDHFGET</sequence>
<name>A0A8R2QSX0_BOMMO</name>
<evidence type="ECO:0000256" key="2">
    <source>
        <dbReference type="ARBA" id="ARBA00022692"/>
    </source>
</evidence>
<keyword evidence="2 6" id="KW-0812">Transmembrane</keyword>
<keyword evidence="9" id="KW-1185">Reference proteome</keyword>
<evidence type="ECO:0000313" key="8">
    <source>
        <dbReference type="EnsemblMetazoa" id="XP_037868071.1"/>
    </source>
</evidence>
<comment type="subcellular location">
    <subcellularLocation>
        <location evidence="1">Membrane</location>
        <topology evidence="1">Multi-pass membrane protein</topology>
    </subcellularLocation>
</comment>
<accession>A0A8R2QSX0</accession>
<dbReference type="InterPro" id="IPR036259">
    <property type="entry name" value="MFS_trans_sf"/>
</dbReference>
<feature type="region of interest" description="Disordered" evidence="5">
    <location>
        <begin position="1"/>
        <end position="25"/>
    </location>
</feature>
<dbReference type="CDD" id="cd17317">
    <property type="entry name" value="MFS_SLC22"/>
    <property type="match status" value="1"/>
</dbReference>
<feature type="transmembrane region" description="Helical" evidence="6">
    <location>
        <begin position="240"/>
        <end position="258"/>
    </location>
</feature>
<evidence type="ECO:0000259" key="7">
    <source>
        <dbReference type="PROSITE" id="PS50850"/>
    </source>
</evidence>
<dbReference type="InterPro" id="IPR005828">
    <property type="entry name" value="MFS_sugar_transport-like"/>
</dbReference>
<dbReference type="SUPFAM" id="SSF103473">
    <property type="entry name" value="MFS general substrate transporter"/>
    <property type="match status" value="1"/>
</dbReference>
<feature type="transmembrane region" description="Helical" evidence="6">
    <location>
        <begin position="183"/>
        <end position="201"/>
    </location>
</feature>
<dbReference type="PANTHER" id="PTHR24064">
    <property type="entry name" value="SOLUTE CARRIER FAMILY 22 MEMBER"/>
    <property type="match status" value="1"/>
</dbReference>
<proteinExistence type="predicted"/>
<feature type="transmembrane region" description="Helical" evidence="6">
    <location>
        <begin position="153"/>
        <end position="171"/>
    </location>
</feature>
<dbReference type="Proteomes" id="UP000005204">
    <property type="component" value="Unassembled WGS sequence"/>
</dbReference>
<feature type="transmembrane region" description="Helical" evidence="6">
    <location>
        <begin position="409"/>
        <end position="432"/>
    </location>
</feature>
<dbReference type="PROSITE" id="PS50850">
    <property type="entry name" value="MFS"/>
    <property type="match status" value="1"/>
</dbReference>
<feature type="transmembrane region" description="Helical" evidence="6">
    <location>
        <begin position="444"/>
        <end position="466"/>
    </location>
</feature>
<keyword evidence="3 6" id="KW-1133">Transmembrane helix</keyword>
<feature type="domain" description="Major facilitator superfamily (MFS) profile" evidence="7">
    <location>
        <begin position="59"/>
        <end position="507"/>
    </location>
</feature>
<dbReference type="InterPro" id="IPR020846">
    <property type="entry name" value="MFS_dom"/>
</dbReference>
<keyword evidence="4 6" id="KW-0472">Membrane</keyword>
<evidence type="ECO:0000313" key="9">
    <source>
        <dbReference type="Proteomes" id="UP000005204"/>
    </source>
</evidence>
<evidence type="ECO:0000256" key="3">
    <source>
        <dbReference type="ARBA" id="ARBA00022989"/>
    </source>
</evidence>